<feature type="chain" id="PRO_5046934726" description="Lipoprotein" evidence="1">
    <location>
        <begin position="28"/>
        <end position="183"/>
    </location>
</feature>
<organism evidence="2 3">
    <name type="scientific">Nocardioides deserti</name>
    <dbReference type="NCBI Taxonomy" id="1588644"/>
    <lineage>
        <taxon>Bacteria</taxon>
        <taxon>Bacillati</taxon>
        <taxon>Actinomycetota</taxon>
        <taxon>Actinomycetes</taxon>
        <taxon>Propionibacteriales</taxon>
        <taxon>Nocardioidaceae</taxon>
        <taxon>Nocardioides</taxon>
    </lineage>
</organism>
<comment type="caution">
    <text evidence="2">The sequence shown here is derived from an EMBL/GenBank/DDBJ whole genome shotgun (WGS) entry which is preliminary data.</text>
</comment>
<dbReference type="RefSeq" id="WP_186344902.1">
    <property type="nucleotide sequence ID" value="NZ_BMMR01000002.1"/>
</dbReference>
<dbReference type="EMBL" id="JACMYC010000002">
    <property type="protein sequence ID" value="MBC2959658.1"/>
    <property type="molecule type" value="Genomic_DNA"/>
</dbReference>
<evidence type="ECO:0000313" key="2">
    <source>
        <dbReference type="EMBL" id="MBC2959658.1"/>
    </source>
</evidence>
<protein>
    <recommendedName>
        <fullName evidence="4">Lipoprotein</fullName>
    </recommendedName>
</protein>
<feature type="signal peptide" evidence="1">
    <location>
        <begin position="1"/>
        <end position="27"/>
    </location>
</feature>
<keyword evidence="1" id="KW-0732">Signal</keyword>
<gene>
    <name evidence="2" type="ORF">H7344_05045</name>
</gene>
<keyword evidence="3" id="KW-1185">Reference proteome</keyword>
<accession>A0ABR6U676</accession>
<name>A0ABR6U676_9ACTN</name>
<proteinExistence type="predicted"/>
<evidence type="ECO:0008006" key="4">
    <source>
        <dbReference type="Google" id="ProtNLM"/>
    </source>
</evidence>
<evidence type="ECO:0000313" key="3">
    <source>
        <dbReference type="Proteomes" id="UP000604001"/>
    </source>
</evidence>
<dbReference type="Proteomes" id="UP000604001">
    <property type="component" value="Unassembled WGS sequence"/>
</dbReference>
<sequence length="183" mass="19298">MLKPISATAAAATAAALVLVAPGPASAATSTFADKAGDIGPGVDLRSVKVVNGKQNLRVVTTHRNLVPGFRSQAGGRVFLDTDPDDKGPEYVLVGGYFDGTDYALIEVDGWSDRDGDRVECSYASLLDYEAETVRSRFAQDCFDDDGTDVRVEVRVSGAKKSGGTAVDWLGKPRTFSAPIPRG</sequence>
<evidence type="ECO:0000256" key="1">
    <source>
        <dbReference type="SAM" id="SignalP"/>
    </source>
</evidence>
<reference evidence="2 3" key="1">
    <citation type="submission" date="2020-08" db="EMBL/GenBank/DDBJ databases">
        <title>novel species in genus Nocardioides.</title>
        <authorList>
            <person name="Zhang G."/>
        </authorList>
    </citation>
    <scope>NUCLEOTIDE SEQUENCE [LARGE SCALE GENOMIC DNA]</scope>
    <source>
        <strain evidence="2 3">SC8A-24</strain>
    </source>
</reference>